<dbReference type="SUPFAM" id="SSF143120">
    <property type="entry name" value="YefM-like"/>
    <property type="match status" value="1"/>
</dbReference>
<proteinExistence type="inferred from homology"/>
<dbReference type="InterPro" id="IPR036165">
    <property type="entry name" value="YefM-like_sf"/>
</dbReference>
<evidence type="ECO:0000313" key="2">
    <source>
        <dbReference type="EMBL" id="UWS32606.1"/>
    </source>
</evidence>
<sequence length="83" mass="9144">MTTKTYTSRLFNQDVSGAKKAAETAPVYITVRGRPSHVLMTFAQYQKLSGASVSLADALYMPAAGDVDFELPREDIIVRDVDF</sequence>
<protein>
    <submittedName>
        <fullName evidence="2">Type II toxin-antitoxin system Phd/YefM family antitoxin</fullName>
    </submittedName>
</protein>
<comment type="similarity">
    <text evidence="1">Belongs to the phD/YefM antitoxin family.</text>
</comment>
<dbReference type="EMBL" id="CP103445">
    <property type="protein sequence ID" value="UWS32606.1"/>
    <property type="molecule type" value="Genomic_DNA"/>
</dbReference>
<dbReference type="Gene3D" id="3.40.1620.10">
    <property type="entry name" value="YefM-like domain"/>
    <property type="match status" value="1"/>
</dbReference>
<reference evidence="2" key="1">
    <citation type="submission" date="2022-07" db="EMBL/GenBank/DDBJ databases">
        <title>Genetic diversity of Erwinia pyrifoliae.</title>
        <authorList>
            <person name="Park D.S."/>
            <person name="Ham H."/>
        </authorList>
    </citation>
    <scope>NUCLEOTIDE SEQUENCE</scope>
    <source>
        <strain evidence="2">CP201486</strain>
    </source>
</reference>
<name>A0ABY5X5G3_ERWPY</name>
<evidence type="ECO:0000313" key="3">
    <source>
        <dbReference type="Proteomes" id="UP001058553"/>
    </source>
</evidence>
<dbReference type="NCBIfam" id="TIGR01552">
    <property type="entry name" value="phd_fam"/>
    <property type="match status" value="1"/>
</dbReference>
<organism evidence="2 3">
    <name type="scientific">Erwinia pyrifoliae</name>
    <dbReference type="NCBI Taxonomy" id="79967"/>
    <lineage>
        <taxon>Bacteria</taxon>
        <taxon>Pseudomonadati</taxon>
        <taxon>Pseudomonadota</taxon>
        <taxon>Gammaproteobacteria</taxon>
        <taxon>Enterobacterales</taxon>
        <taxon>Erwiniaceae</taxon>
        <taxon>Erwinia</taxon>
    </lineage>
</organism>
<keyword evidence="3" id="KW-1185">Reference proteome</keyword>
<evidence type="ECO:0000256" key="1">
    <source>
        <dbReference type="ARBA" id="ARBA00009981"/>
    </source>
</evidence>
<accession>A0ABY5X5G3</accession>
<dbReference type="RefSeq" id="WP_012668961.1">
    <property type="nucleotide sequence ID" value="NZ_CP023567.1"/>
</dbReference>
<dbReference type="GeneID" id="92236130"/>
<dbReference type="Proteomes" id="UP001058553">
    <property type="component" value="Chromosome"/>
</dbReference>
<gene>
    <name evidence="2" type="ORF">NYP84_13340</name>
</gene>